<accession>A0ABW2NKL5</accession>
<dbReference type="Proteomes" id="UP001596549">
    <property type="component" value="Unassembled WGS sequence"/>
</dbReference>
<feature type="domain" description="RNA polymerase sigma-70 region 4" evidence="1">
    <location>
        <begin position="19"/>
        <end position="49"/>
    </location>
</feature>
<dbReference type="Pfam" id="PF04545">
    <property type="entry name" value="Sigma70_r4"/>
    <property type="match status" value="1"/>
</dbReference>
<keyword evidence="3" id="KW-1185">Reference proteome</keyword>
<dbReference type="RefSeq" id="WP_379747572.1">
    <property type="nucleotide sequence ID" value="NZ_JBHTCP010000012.1"/>
</dbReference>
<comment type="caution">
    <text evidence="2">The sequence shown here is derived from an EMBL/GenBank/DDBJ whole genome shotgun (WGS) entry which is preliminary data.</text>
</comment>
<evidence type="ECO:0000313" key="2">
    <source>
        <dbReference type="EMBL" id="MFC7371215.1"/>
    </source>
</evidence>
<gene>
    <name evidence="2" type="ORF">ACFQPF_05965</name>
</gene>
<name>A0ABW2NKL5_9BACL</name>
<evidence type="ECO:0000313" key="3">
    <source>
        <dbReference type="Proteomes" id="UP001596549"/>
    </source>
</evidence>
<sequence>MKKDRKKIIEMMSVDFHRFLTKEQSATAAELAEEFGLSLQHVRQLRRKISRKNLG</sequence>
<dbReference type="EMBL" id="JBHTCP010000012">
    <property type="protein sequence ID" value="MFC7371215.1"/>
    <property type="molecule type" value="Genomic_DNA"/>
</dbReference>
<dbReference type="InterPro" id="IPR007630">
    <property type="entry name" value="RNA_pol_sigma70_r4"/>
</dbReference>
<protein>
    <submittedName>
        <fullName evidence="2">Sigma factor-like helix-turn-helix DNA-binding protein</fullName>
    </submittedName>
</protein>
<reference evidence="3" key="1">
    <citation type="journal article" date="2019" name="Int. J. Syst. Evol. Microbiol.">
        <title>The Global Catalogue of Microorganisms (GCM) 10K type strain sequencing project: providing services to taxonomists for standard genome sequencing and annotation.</title>
        <authorList>
            <consortium name="The Broad Institute Genomics Platform"/>
            <consortium name="The Broad Institute Genome Sequencing Center for Infectious Disease"/>
            <person name="Wu L."/>
            <person name="Ma J."/>
        </authorList>
    </citation>
    <scope>NUCLEOTIDE SEQUENCE [LARGE SCALE GENOMIC DNA]</scope>
    <source>
        <strain evidence="3">NBRC 106396</strain>
    </source>
</reference>
<proteinExistence type="predicted"/>
<evidence type="ECO:0000259" key="1">
    <source>
        <dbReference type="Pfam" id="PF04545"/>
    </source>
</evidence>
<organism evidence="2 3">
    <name type="scientific">Fictibacillus iocasae</name>
    <dbReference type="NCBI Taxonomy" id="2715437"/>
    <lineage>
        <taxon>Bacteria</taxon>
        <taxon>Bacillati</taxon>
        <taxon>Bacillota</taxon>
        <taxon>Bacilli</taxon>
        <taxon>Bacillales</taxon>
        <taxon>Fictibacillaceae</taxon>
        <taxon>Fictibacillus</taxon>
    </lineage>
</organism>